<dbReference type="EC" id="3.6.4.13" evidence="1"/>
<evidence type="ECO:0000256" key="1">
    <source>
        <dbReference type="ARBA" id="ARBA00012552"/>
    </source>
</evidence>
<evidence type="ECO:0000259" key="7">
    <source>
        <dbReference type="PROSITE" id="PS51192"/>
    </source>
</evidence>
<dbReference type="SMART" id="SM00256">
    <property type="entry name" value="FBOX"/>
    <property type="match status" value="1"/>
</dbReference>
<evidence type="ECO:0000256" key="5">
    <source>
        <dbReference type="SAM" id="Phobius"/>
    </source>
</evidence>
<dbReference type="STRING" id="109376.A0A0D3BBE9"/>
<dbReference type="Proteomes" id="UP000032141">
    <property type="component" value="Chromosome C3"/>
</dbReference>
<proteinExistence type="predicted"/>
<dbReference type="SUPFAM" id="SSF52540">
    <property type="entry name" value="P-loop containing nucleoside triphosphate hydrolases"/>
    <property type="match status" value="1"/>
</dbReference>
<dbReference type="InterPro" id="IPR006527">
    <property type="entry name" value="F-box-assoc_dom_typ1"/>
</dbReference>
<feature type="domain" description="F-box" evidence="6">
    <location>
        <begin position="648"/>
        <end position="694"/>
    </location>
</feature>
<dbReference type="HOGENOM" id="CLU_295900_0_0_1"/>
<dbReference type="GO" id="GO:0003723">
    <property type="term" value="F:RNA binding"/>
    <property type="evidence" value="ECO:0007669"/>
    <property type="project" value="TreeGrafter"/>
</dbReference>
<dbReference type="Pfam" id="PF00270">
    <property type="entry name" value="DEAD"/>
    <property type="match status" value="1"/>
</dbReference>
<feature type="domain" description="Helicase ATP-binding" evidence="7">
    <location>
        <begin position="244"/>
        <end position="414"/>
    </location>
</feature>
<organism evidence="9 10">
    <name type="scientific">Brassica oleracea var. oleracea</name>
    <dbReference type="NCBI Taxonomy" id="109376"/>
    <lineage>
        <taxon>Eukaryota</taxon>
        <taxon>Viridiplantae</taxon>
        <taxon>Streptophyta</taxon>
        <taxon>Embryophyta</taxon>
        <taxon>Tracheophyta</taxon>
        <taxon>Spermatophyta</taxon>
        <taxon>Magnoliopsida</taxon>
        <taxon>eudicotyledons</taxon>
        <taxon>Gunneridae</taxon>
        <taxon>Pentapetalae</taxon>
        <taxon>rosids</taxon>
        <taxon>malvids</taxon>
        <taxon>Brassicales</taxon>
        <taxon>Brassicaceae</taxon>
        <taxon>Brassiceae</taxon>
        <taxon>Brassica</taxon>
    </lineage>
</organism>
<reference evidence="9" key="2">
    <citation type="submission" date="2015-03" db="UniProtKB">
        <authorList>
            <consortium name="EnsemblPlants"/>
        </authorList>
    </citation>
    <scope>IDENTIFICATION</scope>
</reference>
<dbReference type="Gene3D" id="1.20.1280.50">
    <property type="match status" value="1"/>
</dbReference>
<dbReference type="InterPro" id="IPR001810">
    <property type="entry name" value="F-box_dom"/>
</dbReference>
<evidence type="ECO:0000256" key="3">
    <source>
        <dbReference type="ARBA" id="ARBA00022840"/>
    </source>
</evidence>
<dbReference type="Gene3D" id="3.90.1140.10">
    <property type="entry name" value="Cyclic phosphodiesterase"/>
    <property type="match status" value="1"/>
</dbReference>
<dbReference type="NCBIfam" id="TIGR01640">
    <property type="entry name" value="F_box_assoc_1"/>
    <property type="match status" value="1"/>
</dbReference>
<keyword evidence="5" id="KW-0812">Transmembrane</keyword>
<evidence type="ECO:0000259" key="6">
    <source>
        <dbReference type="PROSITE" id="PS50181"/>
    </source>
</evidence>
<dbReference type="InterPro" id="IPR017451">
    <property type="entry name" value="F-box-assoc_interact_dom"/>
</dbReference>
<dbReference type="GO" id="GO:0003724">
    <property type="term" value="F:RNA helicase activity"/>
    <property type="evidence" value="ECO:0007669"/>
    <property type="project" value="UniProtKB-EC"/>
</dbReference>
<dbReference type="InterPro" id="IPR001650">
    <property type="entry name" value="Helicase_C-like"/>
</dbReference>
<dbReference type="Pfam" id="PF10469">
    <property type="entry name" value="AKAP7_NLS"/>
    <property type="match status" value="1"/>
</dbReference>
<dbReference type="PANTHER" id="PTHR18934:SF228">
    <property type="entry name" value="RNA HELICASE"/>
    <property type="match status" value="1"/>
</dbReference>
<dbReference type="GO" id="GO:0005524">
    <property type="term" value="F:ATP binding"/>
    <property type="evidence" value="ECO:0007669"/>
    <property type="project" value="UniProtKB-KW"/>
</dbReference>
<dbReference type="EnsemblPlants" id="Bo3g066610.1">
    <property type="protein sequence ID" value="Bo3g066610.1"/>
    <property type="gene ID" value="Bo3g066610"/>
</dbReference>
<dbReference type="SMART" id="SM00487">
    <property type="entry name" value="DEXDc"/>
    <property type="match status" value="1"/>
</dbReference>
<dbReference type="Gene3D" id="3.40.50.300">
    <property type="entry name" value="P-loop containing nucleotide triphosphate hydrolases"/>
    <property type="match status" value="2"/>
</dbReference>
<dbReference type="InterPro" id="IPR019510">
    <property type="entry name" value="AKAP7-like_phosphoesterase"/>
</dbReference>
<evidence type="ECO:0000259" key="8">
    <source>
        <dbReference type="PROSITE" id="PS51194"/>
    </source>
</evidence>
<name>A0A0D3BBE9_BRAOL</name>
<dbReference type="Pfam" id="PF00271">
    <property type="entry name" value="Helicase_C"/>
    <property type="match status" value="1"/>
</dbReference>
<dbReference type="CDD" id="cd22157">
    <property type="entry name" value="F-box_AtFBW1-like"/>
    <property type="match status" value="1"/>
</dbReference>
<evidence type="ECO:0000313" key="9">
    <source>
        <dbReference type="EnsemblPlants" id="Bo3g066610.1"/>
    </source>
</evidence>
<keyword evidence="10" id="KW-1185">Reference proteome</keyword>
<feature type="transmembrane region" description="Helical" evidence="5">
    <location>
        <begin position="951"/>
        <end position="969"/>
    </location>
</feature>
<dbReference type="InterPro" id="IPR036047">
    <property type="entry name" value="F-box-like_dom_sf"/>
</dbReference>
<dbReference type="Pfam" id="PF07734">
    <property type="entry name" value="FBA_1"/>
    <property type="match status" value="1"/>
</dbReference>
<reference evidence="9 10" key="1">
    <citation type="journal article" date="2014" name="Genome Biol.">
        <title>Transcriptome and methylome profiling reveals relics of genome dominance in the mesopolyploid Brassica oleracea.</title>
        <authorList>
            <person name="Parkin I.A."/>
            <person name="Koh C."/>
            <person name="Tang H."/>
            <person name="Robinson S.J."/>
            <person name="Kagale S."/>
            <person name="Clarke W.E."/>
            <person name="Town C.D."/>
            <person name="Nixon J."/>
            <person name="Krishnakumar V."/>
            <person name="Bidwell S.L."/>
            <person name="Denoeud F."/>
            <person name="Belcram H."/>
            <person name="Links M.G."/>
            <person name="Just J."/>
            <person name="Clarke C."/>
            <person name="Bender T."/>
            <person name="Huebert T."/>
            <person name="Mason A.S."/>
            <person name="Pires J.C."/>
            <person name="Barker G."/>
            <person name="Moore J."/>
            <person name="Walley P.G."/>
            <person name="Manoli S."/>
            <person name="Batley J."/>
            <person name="Edwards D."/>
            <person name="Nelson M.N."/>
            <person name="Wang X."/>
            <person name="Paterson A.H."/>
            <person name="King G."/>
            <person name="Bancroft I."/>
            <person name="Chalhoub B."/>
            <person name="Sharpe A.G."/>
        </authorList>
    </citation>
    <scope>NUCLEOTIDE SEQUENCE</scope>
    <source>
        <strain evidence="9 10">cv. TO1000</strain>
    </source>
</reference>
<dbReference type="PROSITE" id="PS50181">
    <property type="entry name" value="FBOX"/>
    <property type="match status" value="1"/>
</dbReference>
<evidence type="ECO:0000256" key="2">
    <source>
        <dbReference type="ARBA" id="ARBA00022741"/>
    </source>
</evidence>
<dbReference type="eggNOG" id="KOG2814">
    <property type="taxonomic scope" value="Eukaryota"/>
</dbReference>
<dbReference type="PROSITE" id="PS51192">
    <property type="entry name" value="HELICASE_ATP_BIND_1"/>
    <property type="match status" value="1"/>
</dbReference>
<dbReference type="InterPro" id="IPR011545">
    <property type="entry name" value="DEAD/DEAH_box_helicase_dom"/>
</dbReference>
<dbReference type="Pfam" id="PF00646">
    <property type="entry name" value="F-box"/>
    <property type="match status" value="1"/>
</dbReference>
<dbReference type="SUPFAM" id="SSF81383">
    <property type="entry name" value="F-box domain"/>
    <property type="match status" value="1"/>
</dbReference>
<comment type="catalytic activity">
    <reaction evidence="4">
        <text>ATP + H2O = ADP + phosphate + H(+)</text>
        <dbReference type="Rhea" id="RHEA:13065"/>
        <dbReference type="ChEBI" id="CHEBI:15377"/>
        <dbReference type="ChEBI" id="CHEBI:15378"/>
        <dbReference type="ChEBI" id="CHEBI:30616"/>
        <dbReference type="ChEBI" id="CHEBI:43474"/>
        <dbReference type="ChEBI" id="CHEBI:456216"/>
        <dbReference type="EC" id="3.6.4.13"/>
    </reaction>
</comment>
<dbReference type="InterPro" id="IPR042035">
    <property type="entry name" value="DEAH_win-hel_dom"/>
</dbReference>
<keyword evidence="5" id="KW-0472">Membrane</keyword>
<dbReference type="CDD" id="cd18791">
    <property type="entry name" value="SF2_C_RHA"/>
    <property type="match status" value="1"/>
</dbReference>
<dbReference type="PANTHER" id="PTHR18934">
    <property type="entry name" value="ATP-DEPENDENT RNA HELICASE"/>
    <property type="match status" value="1"/>
</dbReference>
<keyword evidence="3" id="KW-0067">ATP-binding</keyword>
<keyword evidence="2" id="KW-0547">Nucleotide-binding</keyword>
<sequence>RLDCNVGSLNAGTVSFLSMDLSKDSSKGSLSRQDLGGSSISSLSKGKQIFQGHREVFTHFISLPLATHSKLQDEVKGFQASVVNMGFHESLLVSPSKLHLTVVMLNLKDVKDLDKAKRVLKDISKNVNDALDNRPVAIRLRGLECMEESLDKTRVLYAPVEEVGNVGRLLRACHVMIDAFVPDKLAAEKEKSRLKAWAFGSSGQVQIEGCLGDWKRPGGDIEMESCIDMMVKKKSGARYCEEERRNLQENQMVMVTGETGSGKTTQIPQFVLEAMMDEIPRSDDQLLVGCTQPHRVAAMSAARRVAEEMDVKIGEEVGYTVRFEDRSSPRTVLKYLTDVMLLREAMVDPLFLRYKVIIVDEVHDRSLATDLLISSILNRTLISRPDLKLVVMSATLQVFNKRYFRGAPLIKIPSGRLLHPVEILYTREPVMDYLESAISKVIEIHMCEPTGDVLVFLTGKEEIEHACSRIVRSLGDQVTVVPLYSSLPPALQHKIFDPTPPPLSVRKIIVSTNVAETSLCMDGIVYVVDPGFSKQKNYSFLTTDEVWFVSRISQASAYQRAGRAGRKCFRLYTEKTFNDFMDGETPEILRSNLVKTVLTLKRLGVEDLTFFEYIDPPSTRMLFRGMEDLFHLGAMDDQGMSSSRKLKMMRRRELPFELVVEILARVPVKDLIRFRCVCKTWRSLFQDERFYRQHMTHAPTRIVSFRLSDILLGRFSCDNSGNKAEMILQANNILNARGERLVIDASLLGHCHGLFCFCFDNRIFGVWNPSLRVLREIRKPDVREWSEMGFGYDPSSQDYKIVLLLKKQGIHSEALVFSLKSGASRMIEFRDIGMLHSRVPGTLVGENIYWHVYDAKVKVTDKFLGFDLVSETFKFYPGPSNCGKGFPEVIAGGLRGGGLCTVGVDALSGGLIVWSAQHDDKIGGGIKSWSKICILSPGILEISTSCRIHRIFVVSAITYAGLLLVLVNIDGKESMKRESKLLAYNLEEKSLTNVDTSLSLYSCGRLLTYVETLVPIPGRLNL</sequence>
<dbReference type="InterPro" id="IPR014001">
    <property type="entry name" value="Helicase_ATP-bd"/>
</dbReference>
<dbReference type="AlphaFoldDB" id="A0A0D3BBE9"/>
<evidence type="ECO:0000256" key="4">
    <source>
        <dbReference type="ARBA" id="ARBA00047984"/>
    </source>
</evidence>
<dbReference type="PROSITE" id="PS51194">
    <property type="entry name" value="HELICASE_CTER"/>
    <property type="match status" value="1"/>
</dbReference>
<dbReference type="eggNOG" id="KOG0925">
    <property type="taxonomic scope" value="Eukaryota"/>
</dbReference>
<accession>A0A0D3BBE9</accession>
<dbReference type="SMART" id="SM00490">
    <property type="entry name" value="HELICc"/>
    <property type="match status" value="1"/>
</dbReference>
<feature type="domain" description="Helicase C-terminal" evidence="8">
    <location>
        <begin position="433"/>
        <end position="604"/>
    </location>
</feature>
<keyword evidence="5" id="KW-1133">Transmembrane helix</keyword>
<dbReference type="Gramene" id="Bo3g066610.1">
    <property type="protein sequence ID" value="Bo3g066610.1"/>
    <property type="gene ID" value="Bo3g066610"/>
</dbReference>
<protein>
    <recommendedName>
        <fullName evidence="1">RNA helicase</fullName>
        <ecNumber evidence="1">3.6.4.13</ecNumber>
    </recommendedName>
</protein>
<evidence type="ECO:0000313" key="10">
    <source>
        <dbReference type="Proteomes" id="UP000032141"/>
    </source>
</evidence>
<dbReference type="InterPro" id="IPR027417">
    <property type="entry name" value="P-loop_NTPase"/>
</dbReference>
<dbReference type="Gene3D" id="1.10.10.2130">
    <property type="entry name" value="DEAH helicase family, winged-helix domain"/>
    <property type="match status" value="1"/>
</dbReference>